<protein>
    <recommendedName>
        <fullName evidence="4">Secreted protein</fullName>
    </recommendedName>
</protein>
<dbReference type="Proteomes" id="UP001360953">
    <property type="component" value="Unassembled WGS sequence"/>
</dbReference>
<feature type="signal peptide" evidence="1">
    <location>
        <begin position="1"/>
        <end position="28"/>
    </location>
</feature>
<gene>
    <name evidence="2" type="ORF">J3D65DRAFT_622725</name>
</gene>
<evidence type="ECO:0000313" key="3">
    <source>
        <dbReference type="Proteomes" id="UP001360953"/>
    </source>
</evidence>
<dbReference type="RefSeq" id="XP_066656358.1">
    <property type="nucleotide sequence ID" value="XM_066800098.1"/>
</dbReference>
<dbReference type="EMBL" id="JBBPEH010000005">
    <property type="protein sequence ID" value="KAK7538671.1"/>
    <property type="molecule type" value="Genomic_DNA"/>
</dbReference>
<evidence type="ECO:0008006" key="4">
    <source>
        <dbReference type="Google" id="ProtNLM"/>
    </source>
</evidence>
<accession>A0ABR1LU41</accession>
<reference evidence="2 3" key="1">
    <citation type="submission" date="2024-04" db="EMBL/GenBank/DDBJ databases">
        <title>Phyllosticta paracitricarpa is synonymous to the EU quarantine fungus P. citricarpa based on phylogenomic analyses.</title>
        <authorList>
            <consortium name="Lawrence Berkeley National Laboratory"/>
            <person name="Van ingen-buijs V.A."/>
            <person name="Van westerhoven A.C."/>
            <person name="Haridas S."/>
            <person name="Skiadas P."/>
            <person name="Martin F."/>
            <person name="Groenewald J.Z."/>
            <person name="Crous P.W."/>
            <person name="Seidl M.F."/>
        </authorList>
    </citation>
    <scope>NUCLEOTIDE SEQUENCE [LARGE SCALE GENOMIC DNA]</scope>
    <source>
        <strain evidence="2 3">CPC 17464</strain>
    </source>
</reference>
<keyword evidence="1" id="KW-0732">Signal</keyword>
<keyword evidence="3" id="KW-1185">Reference proteome</keyword>
<sequence length="83" mass="9501">MVGFCFCRRVCFLDLLLGLCFFWSRAWTSSAKDSGTCCYYSASICKCLRLGWGFCRSNVTGIIQDEHVSTGQHKLRACRWVED</sequence>
<proteinExistence type="predicted"/>
<evidence type="ECO:0000313" key="2">
    <source>
        <dbReference type="EMBL" id="KAK7538671.1"/>
    </source>
</evidence>
<feature type="chain" id="PRO_5046147132" description="Secreted protein" evidence="1">
    <location>
        <begin position="29"/>
        <end position="83"/>
    </location>
</feature>
<name>A0ABR1LU41_9PEZI</name>
<organism evidence="2 3">
    <name type="scientific">Phyllosticta citribraziliensis</name>
    <dbReference type="NCBI Taxonomy" id="989973"/>
    <lineage>
        <taxon>Eukaryota</taxon>
        <taxon>Fungi</taxon>
        <taxon>Dikarya</taxon>
        <taxon>Ascomycota</taxon>
        <taxon>Pezizomycotina</taxon>
        <taxon>Dothideomycetes</taxon>
        <taxon>Dothideomycetes incertae sedis</taxon>
        <taxon>Botryosphaeriales</taxon>
        <taxon>Phyllostictaceae</taxon>
        <taxon>Phyllosticta</taxon>
    </lineage>
</organism>
<evidence type="ECO:0000256" key="1">
    <source>
        <dbReference type="SAM" id="SignalP"/>
    </source>
</evidence>
<comment type="caution">
    <text evidence="2">The sequence shown here is derived from an EMBL/GenBank/DDBJ whole genome shotgun (WGS) entry which is preliminary data.</text>
</comment>
<dbReference type="GeneID" id="92033004"/>